<protein>
    <submittedName>
        <fullName evidence="1">Uncharacterized protein</fullName>
    </submittedName>
</protein>
<dbReference type="AlphaFoldDB" id="A0A6A6XNB4"/>
<gene>
    <name evidence="1" type="ORF">K505DRAFT_151395</name>
</gene>
<evidence type="ECO:0000313" key="1">
    <source>
        <dbReference type="EMBL" id="KAF2797047.1"/>
    </source>
</evidence>
<reference evidence="1" key="1">
    <citation type="journal article" date="2020" name="Stud. Mycol.">
        <title>101 Dothideomycetes genomes: a test case for predicting lifestyles and emergence of pathogens.</title>
        <authorList>
            <person name="Haridas S."/>
            <person name="Albert R."/>
            <person name="Binder M."/>
            <person name="Bloem J."/>
            <person name="Labutti K."/>
            <person name="Salamov A."/>
            <person name="Andreopoulos B."/>
            <person name="Baker S."/>
            <person name="Barry K."/>
            <person name="Bills G."/>
            <person name="Bluhm B."/>
            <person name="Cannon C."/>
            <person name="Castanera R."/>
            <person name="Culley D."/>
            <person name="Daum C."/>
            <person name="Ezra D."/>
            <person name="Gonzalez J."/>
            <person name="Henrissat B."/>
            <person name="Kuo A."/>
            <person name="Liang C."/>
            <person name="Lipzen A."/>
            <person name="Lutzoni F."/>
            <person name="Magnuson J."/>
            <person name="Mondo S."/>
            <person name="Nolan M."/>
            <person name="Ohm R."/>
            <person name="Pangilinan J."/>
            <person name="Park H.-J."/>
            <person name="Ramirez L."/>
            <person name="Alfaro M."/>
            <person name="Sun H."/>
            <person name="Tritt A."/>
            <person name="Yoshinaga Y."/>
            <person name="Zwiers L.-H."/>
            <person name="Turgeon B."/>
            <person name="Goodwin S."/>
            <person name="Spatafora J."/>
            <person name="Crous P."/>
            <person name="Grigoriev I."/>
        </authorList>
    </citation>
    <scope>NUCLEOTIDE SEQUENCE</scope>
    <source>
        <strain evidence="1">CBS 109.77</strain>
    </source>
</reference>
<evidence type="ECO:0000313" key="2">
    <source>
        <dbReference type="Proteomes" id="UP000799757"/>
    </source>
</evidence>
<proteinExistence type="predicted"/>
<accession>A0A6A6XNB4</accession>
<dbReference type="Proteomes" id="UP000799757">
    <property type="component" value="Unassembled WGS sequence"/>
</dbReference>
<sequence length="100" mass="11488">MKTRSLFPELLRKKLVRKERRRKVHGVCALVAFDRGLSLLSISGRLHVRTRQRGLRPNRPILPACFFNKPYDRKMLLTSACDAQKMIASSASITVLIRAR</sequence>
<keyword evidence="2" id="KW-1185">Reference proteome</keyword>
<dbReference type="EMBL" id="MU001816">
    <property type="protein sequence ID" value="KAF2797047.1"/>
    <property type="molecule type" value="Genomic_DNA"/>
</dbReference>
<name>A0A6A6XNB4_9PLEO</name>
<organism evidence="1 2">
    <name type="scientific">Melanomma pulvis-pyrius CBS 109.77</name>
    <dbReference type="NCBI Taxonomy" id="1314802"/>
    <lineage>
        <taxon>Eukaryota</taxon>
        <taxon>Fungi</taxon>
        <taxon>Dikarya</taxon>
        <taxon>Ascomycota</taxon>
        <taxon>Pezizomycotina</taxon>
        <taxon>Dothideomycetes</taxon>
        <taxon>Pleosporomycetidae</taxon>
        <taxon>Pleosporales</taxon>
        <taxon>Melanommataceae</taxon>
        <taxon>Melanomma</taxon>
    </lineage>
</organism>